<dbReference type="OrthoDB" id="9778478at2"/>
<dbReference type="Pfam" id="PF07005">
    <property type="entry name" value="SBD_N"/>
    <property type="match status" value="1"/>
</dbReference>
<dbReference type="InterPro" id="IPR037051">
    <property type="entry name" value="4-carb_acid_sugar_kinase_N_sf"/>
</dbReference>
<keyword evidence="2" id="KW-0808">Transferase</keyword>
<dbReference type="Gene3D" id="3.40.980.20">
    <property type="entry name" value="Four-carbon acid sugar kinase, nucleotide binding domain"/>
    <property type="match status" value="1"/>
</dbReference>
<keyword evidence="5" id="KW-0067">ATP-binding</keyword>
<keyword evidence="3" id="KW-0547">Nucleotide-binding</keyword>
<evidence type="ECO:0000256" key="3">
    <source>
        <dbReference type="ARBA" id="ARBA00022741"/>
    </source>
</evidence>
<evidence type="ECO:0000256" key="6">
    <source>
        <dbReference type="ARBA" id="ARBA00023277"/>
    </source>
</evidence>
<dbReference type="GO" id="GO:0016301">
    <property type="term" value="F:kinase activity"/>
    <property type="evidence" value="ECO:0007669"/>
    <property type="project" value="UniProtKB-KW"/>
</dbReference>
<dbReference type="KEGG" id="cace:CACET_c19150"/>
<accession>A0A0D8IEZ5</accession>
<evidence type="ECO:0000256" key="1">
    <source>
        <dbReference type="ARBA" id="ARBA00005715"/>
    </source>
</evidence>
<dbReference type="Proteomes" id="UP000035704">
    <property type="component" value="Chromosome"/>
</dbReference>
<dbReference type="Gene3D" id="3.40.50.10840">
    <property type="entry name" value="Putative sugar-binding, N-terminal domain"/>
    <property type="match status" value="1"/>
</dbReference>
<dbReference type="InterPro" id="IPR010737">
    <property type="entry name" value="4-carb_acid_sugar_kinase_N"/>
</dbReference>
<keyword evidence="8" id="KW-1185">Reference proteome</keyword>
<proteinExistence type="inferred from homology"/>
<sequence length="428" mass="46502">MKKKLAIIADDFTGSNDTGVQFAKKGLETGVLTDLDKIEEALKNLDVVVIDTESRFDSKETAYEKVAKAAKILYNNKIDYIYKKLDSTLRGNIGAEIEGAMNAVKAKLAIVVPSLPKNGRRVVGGIHLVHDVPLEKTEFAKDPMNPTHYSYVPDIIALQTDKKIDIIHLQTVLKGPEGITSKIKERIKEGIEIIVIDAVSSEDLMNISRAILGIEEKFIFVGSAGLAEFLPETLGIIKKDVAKVKKGNVVVVAGSVSDVTRAQVNHAAKNSSVKVVDIDIEHVFNSPQKEKESILKLANDYLEKDQDVIIRSAKTREAVEQAREVGIKNGLSAADISKKIAEFLGEVTKEICTKLEIKGVLLTGGDIAIKAAKLMEVSGTIIEDELLPAIPIGRFISKEFGHIAIVTKAGAFGEEDAISKIIESLKKG</sequence>
<organism evidence="7 8">
    <name type="scientific">Clostridium aceticum</name>
    <dbReference type="NCBI Taxonomy" id="84022"/>
    <lineage>
        <taxon>Bacteria</taxon>
        <taxon>Bacillati</taxon>
        <taxon>Bacillota</taxon>
        <taxon>Clostridia</taxon>
        <taxon>Eubacteriales</taxon>
        <taxon>Clostridiaceae</taxon>
        <taxon>Clostridium</taxon>
    </lineage>
</organism>
<dbReference type="RefSeq" id="WP_044822909.1">
    <property type="nucleotide sequence ID" value="NZ_CP009687.1"/>
</dbReference>
<dbReference type="InterPro" id="IPR031475">
    <property type="entry name" value="NBD_C"/>
</dbReference>
<keyword evidence="4" id="KW-0418">Kinase</keyword>
<gene>
    <name evidence="7" type="ORF">CACET_c19150</name>
</gene>
<evidence type="ECO:0000313" key="8">
    <source>
        <dbReference type="Proteomes" id="UP000035704"/>
    </source>
</evidence>
<dbReference type="EMBL" id="CP009687">
    <property type="protein sequence ID" value="AKL95363.1"/>
    <property type="molecule type" value="Genomic_DNA"/>
</dbReference>
<dbReference type="GO" id="GO:0005524">
    <property type="term" value="F:ATP binding"/>
    <property type="evidence" value="ECO:0007669"/>
    <property type="project" value="UniProtKB-KW"/>
</dbReference>
<evidence type="ECO:0000313" key="7">
    <source>
        <dbReference type="EMBL" id="AKL95363.1"/>
    </source>
</evidence>
<comment type="similarity">
    <text evidence="1">Belongs to the four-carbon acid sugar kinase family.</text>
</comment>
<dbReference type="STRING" id="84022.CACET_c19150"/>
<evidence type="ECO:0000256" key="2">
    <source>
        <dbReference type="ARBA" id="ARBA00022679"/>
    </source>
</evidence>
<name>A0A0D8IEZ5_9CLOT</name>
<dbReference type="InterPro" id="IPR042213">
    <property type="entry name" value="NBD_C_sf"/>
</dbReference>
<dbReference type="SUPFAM" id="SSF142764">
    <property type="entry name" value="YgbK-like"/>
    <property type="match status" value="1"/>
</dbReference>
<dbReference type="AlphaFoldDB" id="A0A0D8IEZ5"/>
<protein>
    <submittedName>
        <fullName evidence="7">Uncharacterized protein</fullName>
    </submittedName>
</protein>
<keyword evidence="6" id="KW-0119">Carbohydrate metabolism</keyword>
<evidence type="ECO:0000256" key="5">
    <source>
        <dbReference type="ARBA" id="ARBA00022840"/>
    </source>
</evidence>
<dbReference type="Pfam" id="PF17042">
    <property type="entry name" value="NBD_C"/>
    <property type="match status" value="1"/>
</dbReference>
<evidence type="ECO:0000256" key="4">
    <source>
        <dbReference type="ARBA" id="ARBA00022777"/>
    </source>
</evidence>
<dbReference type="PATRIC" id="fig|84022.5.peg.61"/>
<reference evidence="7 8" key="1">
    <citation type="submission" date="2014-10" db="EMBL/GenBank/DDBJ databases">
        <title>Genome sequence of Clostridium aceticum DSM 1496.</title>
        <authorList>
            <person name="Poehlein A."/>
            <person name="Schiel-Bengelsdorf B."/>
            <person name="Gottschalk G."/>
            <person name="Duerre P."/>
            <person name="Daniel R."/>
        </authorList>
    </citation>
    <scope>NUCLEOTIDE SEQUENCE [LARGE SCALE GENOMIC DNA]</scope>
    <source>
        <strain evidence="7 8">DSM 1496</strain>
    </source>
</reference>